<evidence type="ECO:0000256" key="18">
    <source>
        <dbReference type="ARBA" id="ARBA00023002"/>
    </source>
</evidence>
<evidence type="ECO:0000256" key="7">
    <source>
        <dbReference type="ARBA" id="ARBA00007952"/>
    </source>
</evidence>
<evidence type="ECO:0000256" key="5">
    <source>
        <dbReference type="ARBA" id="ARBA00005062"/>
    </source>
</evidence>
<dbReference type="GO" id="GO:0009086">
    <property type="term" value="P:methionine biosynthetic process"/>
    <property type="evidence" value="ECO:0007669"/>
    <property type="project" value="UniProtKB-KW"/>
</dbReference>
<comment type="cofactor">
    <cofactor evidence="1">
        <name>a metal cation</name>
        <dbReference type="ChEBI" id="CHEBI:25213"/>
    </cofactor>
</comment>
<dbReference type="PANTHER" id="PTHR43070:SF3">
    <property type="entry name" value="HOMOSERINE DEHYDROGENASE"/>
    <property type="match status" value="1"/>
</dbReference>
<keyword evidence="14 28" id="KW-0547">Nucleotide-binding</keyword>
<evidence type="ECO:0000259" key="31">
    <source>
        <dbReference type="Pfam" id="PF03447"/>
    </source>
</evidence>
<dbReference type="NCBIfam" id="TIGR00657">
    <property type="entry name" value="asp_kinases"/>
    <property type="match status" value="1"/>
</dbReference>
<keyword evidence="16 28" id="KW-0067">ATP-binding</keyword>
<dbReference type="PANTHER" id="PTHR43070">
    <property type="match status" value="1"/>
</dbReference>
<evidence type="ECO:0000256" key="10">
    <source>
        <dbReference type="ARBA" id="ARBA00022605"/>
    </source>
</evidence>
<evidence type="ECO:0000256" key="3">
    <source>
        <dbReference type="ARBA" id="ARBA00004986"/>
    </source>
</evidence>
<keyword evidence="33" id="KW-1185">Reference proteome</keyword>
<dbReference type="InterPro" id="IPR001048">
    <property type="entry name" value="Asp/Glu/Uridylate_kinase"/>
</dbReference>
<dbReference type="Gene3D" id="3.40.1160.10">
    <property type="entry name" value="Acetylglutamate kinase-like"/>
    <property type="match status" value="1"/>
</dbReference>
<accession>A0A8J2XNU9</accession>
<evidence type="ECO:0000256" key="12">
    <source>
        <dbReference type="ARBA" id="ARBA00022697"/>
    </source>
</evidence>
<dbReference type="UniPathway" id="UPA00050">
    <property type="reaction ID" value="UER00063"/>
</dbReference>
<gene>
    <name evidence="32" type="primary">metL</name>
    <name evidence="32" type="ORF">GCM10011369_29170</name>
</gene>
<keyword evidence="13" id="KW-0479">Metal-binding</keyword>
<evidence type="ECO:0000256" key="25">
    <source>
        <dbReference type="ARBA" id="ARBA00048561"/>
    </source>
</evidence>
<evidence type="ECO:0000259" key="30">
    <source>
        <dbReference type="Pfam" id="PF00742"/>
    </source>
</evidence>
<dbReference type="GO" id="GO:0050661">
    <property type="term" value="F:NADP binding"/>
    <property type="evidence" value="ECO:0007669"/>
    <property type="project" value="UniProtKB-UniRule"/>
</dbReference>
<dbReference type="InterPro" id="IPR011147">
    <property type="entry name" value="Bifunc_Aspkin/hSer_DH"/>
</dbReference>
<dbReference type="InterPro" id="IPR036393">
    <property type="entry name" value="AceGlu_kinase-like_sf"/>
</dbReference>
<dbReference type="InterPro" id="IPR005106">
    <property type="entry name" value="Asp/hSer_DH_NAD-bd"/>
</dbReference>
<dbReference type="GO" id="GO:0004072">
    <property type="term" value="F:aspartate kinase activity"/>
    <property type="evidence" value="ECO:0007669"/>
    <property type="project" value="UniProtKB-UniRule"/>
</dbReference>
<dbReference type="PROSITE" id="PS00324">
    <property type="entry name" value="ASPARTOKINASE"/>
    <property type="match status" value="1"/>
</dbReference>
<evidence type="ECO:0000256" key="22">
    <source>
        <dbReference type="ARBA" id="ARBA00023167"/>
    </source>
</evidence>
<dbReference type="EC" id="1.1.1.3" evidence="28"/>
<evidence type="ECO:0000256" key="17">
    <source>
        <dbReference type="ARBA" id="ARBA00022857"/>
    </source>
</evidence>
<dbReference type="Gene3D" id="3.30.70.260">
    <property type="match status" value="2"/>
</dbReference>
<feature type="domain" description="Homoserine dehydrogenase catalytic" evidence="30">
    <location>
        <begin position="597"/>
        <end position="792"/>
    </location>
</feature>
<dbReference type="AlphaFoldDB" id="A0A8J2XNU9"/>
<dbReference type="InterPro" id="IPR018042">
    <property type="entry name" value="Aspartate_kinase_CS"/>
</dbReference>
<dbReference type="InterPro" id="IPR019811">
    <property type="entry name" value="HDH_CS"/>
</dbReference>
<comment type="caution">
    <text evidence="32">The sequence shown here is derived from an EMBL/GenBank/DDBJ whole genome shotgun (WGS) entry which is preliminary data.</text>
</comment>
<dbReference type="PIRSF" id="PIRSF000727">
    <property type="entry name" value="ThrA"/>
    <property type="match status" value="1"/>
</dbReference>
<dbReference type="Proteomes" id="UP000619743">
    <property type="component" value="Unassembled WGS sequence"/>
</dbReference>
<evidence type="ECO:0000256" key="24">
    <source>
        <dbReference type="ARBA" id="ARBA00044938"/>
    </source>
</evidence>
<evidence type="ECO:0000256" key="21">
    <source>
        <dbReference type="ARBA" id="ARBA00023154"/>
    </source>
</evidence>
<dbReference type="UniPathway" id="UPA00034">
    <property type="reaction ID" value="UER00015"/>
</dbReference>
<keyword evidence="11 28" id="KW-0808">Transferase</keyword>
<dbReference type="GO" id="GO:0005524">
    <property type="term" value="F:ATP binding"/>
    <property type="evidence" value="ECO:0007669"/>
    <property type="project" value="UniProtKB-UniRule"/>
</dbReference>
<dbReference type="InterPro" id="IPR001342">
    <property type="entry name" value="HDH_cat"/>
</dbReference>
<dbReference type="Gene3D" id="1.20.120.1320">
    <property type="entry name" value="Aspartokinase, catalytic domain"/>
    <property type="match status" value="1"/>
</dbReference>
<comment type="pathway">
    <text evidence="6 28">Amino-acid biosynthesis; L-threonine biosynthesis; L-threonine from L-aspartate: step 1/5.</text>
</comment>
<dbReference type="Pfam" id="PF00742">
    <property type="entry name" value="Homoserine_dh"/>
    <property type="match status" value="1"/>
</dbReference>
<evidence type="ECO:0000256" key="20">
    <source>
        <dbReference type="ARBA" id="ARBA00023053"/>
    </source>
</evidence>
<comment type="catalytic activity">
    <reaction evidence="26">
        <text>L-homoserine + NADP(+) = L-aspartate 4-semialdehyde + NADPH + H(+)</text>
        <dbReference type="Rhea" id="RHEA:15761"/>
        <dbReference type="ChEBI" id="CHEBI:15378"/>
        <dbReference type="ChEBI" id="CHEBI:57476"/>
        <dbReference type="ChEBI" id="CHEBI:57783"/>
        <dbReference type="ChEBI" id="CHEBI:58349"/>
        <dbReference type="ChEBI" id="CHEBI:537519"/>
        <dbReference type="EC" id="1.1.1.3"/>
    </reaction>
    <physiologicalReaction direction="right-to-left" evidence="26">
        <dbReference type="Rhea" id="RHEA:15763"/>
    </physiologicalReaction>
</comment>
<dbReference type="Gene3D" id="3.40.50.720">
    <property type="entry name" value="NAD(P)-binding Rossmann-like Domain"/>
    <property type="match status" value="1"/>
</dbReference>
<evidence type="ECO:0000256" key="14">
    <source>
        <dbReference type="ARBA" id="ARBA00022741"/>
    </source>
</evidence>
<dbReference type="OrthoDB" id="9799110at2"/>
<evidence type="ECO:0000256" key="8">
    <source>
        <dbReference type="ARBA" id="ARBA00010046"/>
    </source>
</evidence>
<comment type="similarity">
    <text evidence="7 28">In the C-terminal section; belongs to the homoserine dehydrogenase family.</text>
</comment>
<keyword evidence="17 28" id="KW-0521">NADP</keyword>
<sequence>MAAPQVHKFGGSSLADPHCFEKVCELVQENTHGGDMVVVSAAGKTTNNLLALMDTEDAAERTNLLEQLHHFQQGLIEALLPAAAAQPLLQALAMDIANLETWLQDLLNLERQAEFVIHGEIWSARLLAALLNSRGSKAQWLDARVIFVAGDGPQPAISVEQSKPKLAPIQQQHADARLIVTGFIARNQAGQSVTLGRNGSDYSASMLAVLADAKSVTIWTDVAGVYSADPRKVTGAHTLPLLSLQEADELARLGSPVLHARTLQPLLGTHIRAAVRSTFAAHGNATQMISGQAGDKGAKTVTYLERVSVISINSNKGKEVAALHESVTELFNKHQLMPLASHVSQDQACLRYCFTEEIASAALELLADYPHSGHLTLNDRHSLLALVGAGVRDNARHYHSFYRRLDHAPVEFIETGPDGVSLVAVMRQTELDELVAQLHQAIASPDKRLGIVLFGAGKVGQAWLDLYAREQTHLANHHNLDVVLAGIVGESRALIDFAGLPEQAFSAYANDSNDYDMAQLTELLASHPFDELVVIDATDSEAFGLEYPRLFEAGCHVVSANKQPAAASLSVYREITQHQQERARHWLFGATISACMPITESIDALHFAGDQVEHVEGVFSGTWSWLLAHYDGQGSFTELVQQAMSLGLTEPDPRVDLSGEDVVRKLLILARRLDLDVEPEQVERQTILPAGWEAMSLDACWDEAELLDQQMASLYQQAAEQELVLCYQATLDRSGVIQAGLGMVPREHKFASLPPAVTAAAISSRWYAEDPLVLQGPGAGLELAAGAIQMDLFRLCRLLRQV</sequence>
<dbReference type="Pfam" id="PF03447">
    <property type="entry name" value="NAD_binding_3"/>
    <property type="match status" value="1"/>
</dbReference>
<evidence type="ECO:0000259" key="29">
    <source>
        <dbReference type="Pfam" id="PF00696"/>
    </source>
</evidence>
<dbReference type="PROSITE" id="PS01042">
    <property type="entry name" value="HOMOSER_DHGENASE"/>
    <property type="match status" value="1"/>
</dbReference>
<keyword evidence="12" id="KW-0791">Threonine biosynthesis</keyword>
<keyword evidence="20" id="KW-0915">Sodium</keyword>
<evidence type="ECO:0000256" key="4">
    <source>
        <dbReference type="ARBA" id="ARBA00005056"/>
    </source>
</evidence>
<keyword evidence="23" id="KW-0511">Multifunctional enzyme</keyword>
<evidence type="ECO:0000313" key="32">
    <source>
        <dbReference type="EMBL" id="GGA85308.1"/>
    </source>
</evidence>
<feature type="domain" description="Aspartate/glutamate/uridylate kinase" evidence="29">
    <location>
        <begin position="6"/>
        <end position="276"/>
    </location>
</feature>
<dbReference type="RefSeq" id="WP_087506823.1">
    <property type="nucleotide sequence ID" value="NZ_BMDX01000018.1"/>
</dbReference>
<reference evidence="33" key="1">
    <citation type="journal article" date="2019" name="Int. J. Syst. Evol. Microbiol.">
        <title>The Global Catalogue of Microorganisms (GCM) 10K type strain sequencing project: providing services to taxonomists for standard genome sequencing and annotation.</title>
        <authorList>
            <consortium name="The Broad Institute Genomics Platform"/>
            <consortium name="The Broad Institute Genome Sequencing Center for Infectious Disease"/>
            <person name="Wu L."/>
            <person name="Ma J."/>
        </authorList>
    </citation>
    <scope>NUCLEOTIDE SEQUENCE [LARGE SCALE GENOMIC DNA]</scope>
    <source>
        <strain evidence="33">CGMCC 1.10130</strain>
    </source>
</reference>
<keyword evidence="21" id="KW-0457">Lysine biosynthesis</keyword>
<keyword evidence="10 28" id="KW-0028">Amino-acid biosynthesis</keyword>
<organism evidence="32 33">
    <name type="scientific">Neiella marina</name>
    <dbReference type="NCBI Taxonomy" id="508461"/>
    <lineage>
        <taxon>Bacteria</taxon>
        <taxon>Pseudomonadati</taxon>
        <taxon>Pseudomonadota</taxon>
        <taxon>Gammaproteobacteria</taxon>
        <taxon>Alteromonadales</taxon>
        <taxon>Echinimonadaceae</taxon>
        <taxon>Neiella</taxon>
    </lineage>
</organism>
<dbReference type="InterPro" id="IPR042199">
    <property type="entry name" value="AsparK_Bifunc_asparK/hSer_DH"/>
</dbReference>
<protein>
    <recommendedName>
        <fullName evidence="28">Bifunctional aspartokinase/homoserine dehydrogenase</fullName>
    </recommendedName>
    <domain>
        <recommendedName>
            <fullName evidence="28">Aspartokinase</fullName>
            <ecNumber evidence="28">2.7.2.4</ecNumber>
        </recommendedName>
    </domain>
    <domain>
        <recommendedName>
            <fullName evidence="28">Homoserine dehydrogenase</fullName>
            <ecNumber evidence="28">1.1.1.3</ecNumber>
        </recommendedName>
    </domain>
</protein>
<evidence type="ECO:0000256" key="19">
    <source>
        <dbReference type="ARBA" id="ARBA00023027"/>
    </source>
</evidence>
<dbReference type="FunFam" id="3.30.360.10:FF:000006">
    <property type="entry name" value="Bifunctional aspartokinase/homoserine dehydrogenase"/>
    <property type="match status" value="1"/>
</dbReference>
<dbReference type="InterPro" id="IPR049638">
    <property type="entry name" value="AK-HD"/>
</dbReference>
<comment type="similarity">
    <text evidence="8 28">In the N-terminal section; belongs to the aspartokinase family.</text>
</comment>
<evidence type="ECO:0000256" key="13">
    <source>
        <dbReference type="ARBA" id="ARBA00022723"/>
    </source>
</evidence>
<dbReference type="InterPro" id="IPR036291">
    <property type="entry name" value="NAD(P)-bd_dom_sf"/>
</dbReference>
<dbReference type="Pfam" id="PF00696">
    <property type="entry name" value="AA_kinase"/>
    <property type="match status" value="1"/>
</dbReference>
<evidence type="ECO:0000256" key="27">
    <source>
        <dbReference type="ARBA" id="ARBA00049031"/>
    </source>
</evidence>
<evidence type="ECO:0000256" key="11">
    <source>
        <dbReference type="ARBA" id="ARBA00022679"/>
    </source>
</evidence>
<dbReference type="GO" id="GO:0009090">
    <property type="term" value="P:homoserine biosynthetic process"/>
    <property type="evidence" value="ECO:0007669"/>
    <property type="project" value="UniProtKB-ARBA"/>
</dbReference>
<dbReference type="GO" id="GO:0004412">
    <property type="term" value="F:homoserine dehydrogenase activity"/>
    <property type="evidence" value="ECO:0007669"/>
    <property type="project" value="UniProtKB-UniRule"/>
</dbReference>
<dbReference type="NCBIfam" id="NF007003">
    <property type="entry name" value="PRK09466.1"/>
    <property type="match status" value="1"/>
</dbReference>
<comment type="function">
    <text evidence="24">Bifunctional aspartate kinase and homoserine dehydrogenase that catalyzes the first and the third steps toward the synthesis of lysine, methionine and threonine from aspartate.</text>
</comment>
<evidence type="ECO:0000256" key="16">
    <source>
        <dbReference type="ARBA" id="ARBA00022840"/>
    </source>
</evidence>
<dbReference type="GO" id="GO:0009089">
    <property type="term" value="P:lysine biosynthetic process via diaminopimelate"/>
    <property type="evidence" value="ECO:0007669"/>
    <property type="project" value="UniProtKB-UniRule"/>
</dbReference>
<comment type="subunit">
    <text evidence="9 28">Homotetramer.</text>
</comment>
<evidence type="ECO:0000256" key="1">
    <source>
        <dbReference type="ARBA" id="ARBA00001920"/>
    </source>
</evidence>
<evidence type="ECO:0000256" key="28">
    <source>
        <dbReference type="PIRNR" id="PIRNR000727"/>
    </source>
</evidence>
<evidence type="ECO:0000256" key="6">
    <source>
        <dbReference type="ARBA" id="ARBA00005139"/>
    </source>
</evidence>
<comment type="catalytic activity">
    <reaction evidence="25">
        <text>L-aspartate + ATP = 4-phospho-L-aspartate + ADP</text>
        <dbReference type="Rhea" id="RHEA:23776"/>
        <dbReference type="ChEBI" id="CHEBI:29991"/>
        <dbReference type="ChEBI" id="CHEBI:30616"/>
        <dbReference type="ChEBI" id="CHEBI:57535"/>
        <dbReference type="ChEBI" id="CHEBI:456216"/>
        <dbReference type="EC" id="2.7.2.4"/>
    </reaction>
    <physiologicalReaction direction="left-to-right" evidence="25">
        <dbReference type="Rhea" id="RHEA:23777"/>
    </physiologicalReaction>
</comment>
<proteinExistence type="inferred from homology"/>
<feature type="domain" description="Aspartate/homoserine dehydrogenase NAD-binding" evidence="31">
    <location>
        <begin position="455"/>
        <end position="588"/>
    </location>
</feature>
<evidence type="ECO:0000256" key="26">
    <source>
        <dbReference type="ARBA" id="ARBA00048841"/>
    </source>
</evidence>
<evidence type="ECO:0000256" key="15">
    <source>
        <dbReference type="ARBA" id="ARBA00022777"/>
    </source>
</evidence>
<dbReference type="GO" id="GO:0009088">
    <property type="term" value="P:threonine biosynthetic process"/>
    <property type="evidence" value="ECO:0007669"/>
    <property type="project" value="UniProtKB-UniRule"/>
</dbReference>
<keyword evidence="22" id="KW-0486">Methionine biosynthesis</keyword>
<name>A0A8J2XNU9_9GAMM</name>
<dbReference type="Gene3D" id="3.30.360.10">
    <property type="entry name" value="Dihydrodipicolinate Reductase, domain 2"/>
    <property type="match status" value="1"/>
</dbReference>
<comment type="pathway">
    <text evidence="4 28">Amino-acid biosynthesis; L-threonine biosynthesis; L-threonine from L-aspartate: step 3/5.</text>
</comment>
<dbReference type="EMBL" id="BMDX01000018">
    <property type="protein sequence ID" value="GGA85308.1"/>
    <property type="molecule type" value="Genomic_DNA"/>
</dbReference>
<dbReference type="GO" id="GO:0046872">
    <property type="term" value="F:metal ion binding"/>
    <property type="evidence" value="ECO:0007669"/>
    <property type="project" value="UniProtKB-KW"/>
</dbReference>
<dbReference type="EC" id="2.7.2.4" evidence="28"/>
<keyword evidence="19" id="KW-0520">NAD</keyword>
<comment type="catalytic activity">
    <reaction evidence="27">
        <text>L-homoserine + NAD(+) = L-aspartate 4-semialdehyde + NADH + H(+)</text>
        <dbReference type="Rhea" id="RHEA:15757"/>
        <dbReference type="ChEBI" id="CHEBI:15378"/>
        <dbReference type="ChEBI" id="CHEBI:57476"/>
        <dbReference type="ChEBI" id="CHEBI:57540"/>
        <dbReference type="ChEBI" id="CHEBI:57945"/>
        <dbReference type="ChEBI" id="CHEBI:537519"/>
        <dbReference type="EC" id="1.1.1.3"/>
    </reaction>
    <physiologicalReaction direction="right-to-left" evidence="27">
        <dbReference type="Rhea" id="RHEA:15759"/>
    </physiologicalReaction>
</comment>
<comment type="pathway">
    <text evidence="3 28">Amino-acid biosynthesis; L-methionine biosynthesis via de novo pathway; L-homoserine from L-aspartate: step 1/3.</text>
</comment>
<dbReference type="SUPFAM" id="SSF53633">
    <property type="entry name" value="Carbamate kinase-like"/>
    <property type="match status" value="1"/>
</dbReference>
<comment type="pathway">
    <text evidence="2 28">Amino-acid biosynthesis; L-lysine biosynthesis via DAP pathway; (S)-tetrahydrodipicolinate from L-aspartate: step 1/4.</text>
</comment>
<dbReference type="SUPFAM" id="SSF51735">
    <property type="entry name" value="NAD(P)-binding Rossmann-fold domains"/>
    <property type="match status" value="1"/>
</dbReference>
<evidence type="ECO:0000313" key="33">
    <source>
        <dbReference type="Proteomes" id="UP000619743"/>
    </source>
</evidence>
<dbReference type="SUPFAM" id="SSF55347">
    <property type="entry name" value="Glyceraldehyde-3-phosphate dehydrogenase-like, C-terminal domain"/>
    <property type="match status" value="1"/>
</dbReference>
<evidence type="ECO:0000256" key="2">
    <source>
        <dbReference type="ARBA" id="ARBA00004766"/>
    </source>
</evidence>
<evidence type="ECO:0000256" key="23">
    <source>
        <dbReference type="ARBA" id="ARBA00023268"/>
    </source>
</evidence>
<keyword evidence="18 28" id="KW-0560">Oxidoreductase</keyword>
<keyword evidence="15 28" id="KW-0418">Kinase</keyword>
<comment type="pathway">
    <text evidence="5 28">Amino-acid biosynthesis; L-methionine biosynthesis via de novo pathway; L-homoserine from L-aspartate: step 3/3.</text>
</comment>
<evidence type="ECO:0000256" key="9">
    <source>
        <dbReference type="ARBA" id="ARBA00011881"/>
    </source>
</evidence>
<dbReference type="UniPathway" id="UPA00051">
    <property type="reaction ID" value="UER00462"/>
</dbReference>
<dbReference type="InterPro" id="IPR001341">
    <property type="entry name" value="Asp_kinase"/>
</dbReference>